<evidence type="ECO:0000313" key="1">
    <source>
        <dbReference type="EMBL" id="MCD5311282.1"/>
    </source>
</evidence>
<name>A0A9X1N9X4_9ACTN</name>
<reference evidence="1" key="1">
    <citation type="submission" date="2021-11" db="EMBL/GenBank/DDBJ databases">
        <title>Streptomyces corallinus and Kineosporia corallina sp. nov., two new coral-derived marine actinobacteria.</title>
        <authorList>
            <person name="Buangrab K."/>
            <person name="Sutthacheep M."/>
            <person name="Yeemin T."/>
            <person name="Harunari E."/>
            <person name="Igarashi Y."/>
            <person name="Sripreechasak P."/>
            <person name="Kanchanasin P."/>
            <person name="Tanasupawat S."/>
            <person name="Phongsopitanun W."/>
        </authorList>
    </citation>
    <scope>NUCLEOTIDE SEQUENCE</scope>
    <source>
        <strain evidence="1">JCM 31032</strain>
    </source>
</reference>
<evidence type="ECO:0000313" key="2">
    <source>
        <dbReference type="Proteomes" id="UP001138997"/>
    </source>
</evidence>
<dbReference type="RefSeq" id="WP_231440460.1">
    <property type="nucleotide sequence ID" value="NZ_JAJOMB010000004.1"/>
</dbReference>
<dbReference type="EMBL" id="JAJOMB010000004">
    <property type="protein sequence ID" value="MCD5311282.1"/>
    <property type="molecule type" value="Genomic_DNA"/>
</dbReference>
<keyword evidence="2" id="KW-1185">Reference proteome</keyword>
<accession>A0A9X1N9X4</accession>
<comment type="caution">
    <text evidence="1">The sequence shown here is derived from an EMBL/GenBank/DDBJ whole genome shotgun (WGS) entry which is preliminary data.</text>
</comment>
<dbReference type="Proteomes" id="UP001138997">
    <property type="component" value="Unassembled WGS sequence"/>
</dbReference>
<sequence>MNAGMSFYASTDPAGAGTAERDIRNIFGTSAGFLTCEDDFPEAIGERFTDTRGRFPMTEIVEALRKDTELPGSEFWFAHVRGGTAQVPREAKYLTVGLDDSPEGYHLRRQYGTTEHRYLATVQPA</sequence>
<dbReference type="AlphaFoldDB" id="A0A9X1N9X4"/>
<gene>
    <name evidence="1" type="ORF">LR394_10255</name>
</gene>
<protein>
    <submittedName>
        <fullName evidence="1">Uncharacterized protein</fullName>
    </submittedName>
</protein>
<organism evidence="1 2">
    <name type="scientific">Kineosporia babensis</name>
    <dbReference type="NCBI Taxonomy" id="499548"/>
    <lineage>
        <taxon>Bacteria</taxon>
        <taxon>Bacillati</taxon>
        <taxon>Actinomycetota</taxon>
        <taxon>Actinomycetes</taxon>
        <taxon>Kineosporiales</taxon>
        <taxon>Kineosporiaceae</taxon>
        <taxon>Kineosporia</taxon>
    </lineage>
</organism>
<proteinExistence type="predicted"/>